<keyword evidence="3" id="KW-1185">Reference proteome</keyword>
<keyword evidence="1" id="KW-0472">Membrane</keyword>
<evidence type="ECO:0000313" key="2">
    <source>
        <dbReference type="EMBL" id="KAF9527455.1"/>
    </source>
</evidence>
<evidence type="ECO:0000256" key="1">
    <source>
        <dbReference type="SAM" id="Phobius"/>
    </source>
</evidence>
<gene>
    <name evidence="2" type="ORF">CPB83DRAFT_856204</name>
</gene>
<dbReference type="Proteomes" id="UP000807306">
    <property type="component" value="Unassembled WGS sequence"/>
</dbReference>
<proteinExistence type="predicted"/>
<feature type="transmembrane region" description="Helical" evidence="1">
    <location>
        <begin position="94"/>
        <end position="113"/>
    </location>
</feature>
<protein>
    <submittedName>
        <fullName evidence="2">Uncharacterized protein</fullName>
    </submittedName>
</protein>
<name>A0A9P6EEE9_9AGAR</name>
<keyword evidence="1" id="KW-1133">Transmembrane helix</keyword>
<accession>A0A9P6EEE9</accession>
<reference evidence="2" key="1">
    <citation type="submission" date="2020-11" db="EMBL/GenBank/DDBJ databases">
        <authorList>
            <consortium name="DOE Joint Genome Institute"/>
            <person name="Ahrendt S."/>
            <person name="Riley R."/>
            <person name="Andreopoulos W."/>
            <person name="Labutti K."/>
            <person name="Pangilinan J."/>
            <person name="Ruiz-Duenas F.J."/>
            <person name="Barrasa J.M."/>
            <person name="Sanchez-Garcia M."/>
            <person name="Camarero S."/>
            <person name="Miyauchi S."/>
            <person name="Serrano A."/>
            <person name="Linde D."/>
            <person name="Babiker R."/>
            <person name="Drula E."/>
            <person name="Ayuso-Fernandez I."/>
            <person name="Pacheco R."/>
            <person name="Padilla G."/>
            <person name="Ferreira P."/>
            <person name="Barriuso J."/>
            <person name="Kellner H."/>
            <person name="Castanera R."/>
            <person name="Alfaro M."/>
            <person name="Ramirez L."/>
            <person name="Pisabarro A.G."/>
            <person name="Kuo A."/>
            <person name="Tritt A."/>
            <person name="Lipzen A."/>
            <person name="He G."/>
            <person name="Yan M."/>
            <person name="Ng V."/>
            <person name="Cullen D."/>
            <person name="Martin F."/>
            <person name="Rosso M.-N."/>
            <person name="Henrissat B."/>
            <person name="Hibbett D."/>
            <person name="Martinez A.T."/>
            <person name="Grigoriev I.V."/>
        </authorList>
    </citation>
    <scope>NUCLEOTIDE SEQUENCE</scope>
    <source>
        <strain evidence="2">CBS 506.95</strain>
    </source>
</reference>
<dbReference type="AlphaFoldDB" id="A0A9P6EEE9"/>
<dbReference type="EMBL" id="MU157861">
    <property type="protein sequence ID" value="KAF9527455.1"/>
    <property type="molecule type" value="Genomic_DNA"/>
</dbReference>
<sequence>MRMCSLPSAFRRSLFHWRNIASNHLIYDQRDSALILFLGMTFPLHADGILLRHLLFHRVLCFSSPFTANTIHSNIVQTLIEVALIFYSYQPPSFIFNFFFLLRLWSFGFVFFLS</sequence>
<keyword evidence="1" id="KW-0812">Transmembrane</keyword>
<organism evidence="2 3">
    <name type="scientific">Crepidotus variabilis</name>
    <dbReference type="NCBI Taxonomy" id="179855"/>
    <lineage>
        <taxon>Eukaryota</taxon>
        <taxon>Fungi</taxon>
        <taxon>Dikarya</taxon>
        <taxon>Basidiomycota</taxon>
        <taxon>Agaricomycotina</taxon>
        <taxon>Agaricomycetes</taxon>
        <taxon>Agaricomycetidae</taxon>
        <taxon>Agaricales</taxon>
        <taxon>Agaricineae</taxon>
        <taxon>Crepidotaceae</taxon>
        <taxon>Crepidotus</taxon>
    </lineage>
</organism>
<comment type="caution">
    <text evidence="2">The sequence shown here is derived from an EMBL/GenBank/DDBJ whole genome shotgun (WGS) entry which is preliminary data.</text>
</comment>
<evidence type="ECO:0000313" key="3">
    <source>
        <dbReference type="Proteomes" id="UP000807306"/>
    </source>
</evidence>